<comment type="subcellular location">
    <subcellularLocation>
        <location evidence="1">Membrane</location>
        <topology evidence="1">Multi-pass membrane protein</topology>
    </subcellularLocation>
</comment>
<dbReference type="PANTHER" id="PTHR43461">
    <property type="entry name" value="TRANSMEMBRANE PROTEIN 256"/>
    <property type="match status" value="1"/>
</dbReference>
<dbReference type="AlphaFoldDB" id="A0A378PS38"/>
<evidence type="ECO:0000313" key="7">
    <source>
        <dbReference type="EMBL" id="STY91304.1"/>
    </source>
</evidence>
<evidence type="ECO:0000256" key="5">
    <source>
        <dbReference type="ARBA" id="ARBA00023136"/>
    </source>
</evidence>
<evidence type="ECO:0000256" key="2">
    <source>
        <dbReference type="ARBA" id="ARBA00009694"/>
    </source>
</evidence>
<protein>
    <submittedName>
        <fullName evidence="7">Protein of uncharacterized function (DUF423)</fullName>
    </submittedName>
</protein>
<name>A0A378PS38_MORBO</name>
<feature type="transmembrane region" description="Helical" evidence="6">
    <location>
        <begin position="94"/>
        <end position="116"/>
    </location>
</feature>
<evidence type="ECO:0000256" key="4">
    <source>
        <dbReference type="ARBA" id="ARBA00022989"/>
    </source>
</evidence>
<accession>A0A378PS38</accession>
<feature type="transmembrane region" description="Helical" evidence="6">
    <location>
        <begin position="69"/>
        <end position="88"/>
    </location>
</feature>
<comment type="similarity">
    <text evidence="2">Belongs to the UPF0382 family.</text>
</comment>
<keyword evidence="3 6" id="KW-0812">Transmembrane</keyword>
<dbReference type="GO" id="GO:0016020">
    <property type="term" value="C:membrane"/>
    <property type="evidence" value="ECO:0007669"/>
    <property type="project" value="UniProtKB-SubCell"/>
</dbReference>
<dbReference type="PANTHER" id="PTHR43461:SF1">
    <property type="entry name" value="TRANSMEMBRANE PROTEIN 256"/>
    <property type="match status" value="1"/>
</dbReference>
<sequence length="125" mass="13353">MINWIKVAGVNLATAVALGAFGAHGLKKIATPYELDIWQTATLYLFVHGLGILALGVLGAVSAYRIHRVAMTLQIGIAIFSGTLYLMALGMPRWLGAITPMGGTLLIIGWLMLVFVKKSDGLIDD</sequence>
<evidence type="ECO:0000256" key="3">
    <source>
        <dbReference type="ARBA" id="ARBA00022692"/>
    </source>
</evidence>
<dbReference type="RefSeq" id="WP_115369207.1">
    <property type="nucleotide sequence ID" value="NZ_UGPZ01000002.1"/>
</dbReference>
<reference evidence="7 8" key="1">
    <citation type="submission" date="2018-06" db="EMBL/GenBank/DDBJ databases">
        <authorList>
            <consortium name="Pathogen Informatics"/>
            <person name="Doyle S."/>
        </authorList>
    </citation>
    <scope>NUCLEOTIDE SEQUENCE [LARGE SCALE GENOMIC DNA]</scope>
    <source>
        <strain evidence="7 8">NCTC9426</strain>
    </source>
</reference>
<proteinExistence type="inferred from homology"/>
<dbReference type="Proteomes" id="UP000254133">
    <property type="component" value="Unassembled WGS sequence"/>
</dbReference>
<feature type="transmembrane region" description="Helical" evidence="6">
    <location>
        <begin position="41"/>
        <end position="62"/>
    </location>
</feature>
<dbReference type="InterPro" id="IPR006696">
    <property type="entry name" value="DUF423"/>
</dbReference>
<evidence type="ECO:0000256" key="6">
    <source>
        <dbReference type="SAM" id="Phobius"/>
    </source>
</evidence>
<dbReference type="EMBL" id="UGPZ01000002">
    <property type="protein sequence ID" value="STY91304.1"/>
    <property type="molecule type" value="Genomic_DNA"/>
</dbReference>
<organism evidence="7 8">
    <name type="scientific">Moraxella bovis</name>
    <dbReference type="NCBI Taxonomy" id="476"/>
    <lineage>
        <taxon>Bacteria</taxon>
        <taxon>Pseudomonadati</taxon>
        <taxon>Pseudomonadota</taxon>
        <taxon>Gammaproteobacteria</taxon>
        <taxon>Moraxellales</taxon>
        <taxon>Moraxellaceae</taxon>
        <taxon>Moraxella</taxon>
    </lineage>
</organism>
<evidence type="ECO:0000313" key="8">
    <source>
        <dbReference type="Proteomes" id="UP000254133"/>
    </source>
</evidence>
<dbReference type="Pfam" id="PF04241">
    <property type="entry name" value="DUF423"/>
    <property type="match status" value="1"/>
</dbReference>
<keyword evidence="5 6" id="KW-0472">Membrane</keyword>
<evidence type="ECO:0000256" key="1">
    <source>
        <dbReference type="ARBA" id="ARBA00004141"/>
    </source>
</evidence>
<gene>
    <name evidence="7" type="primary">ygdD</name>
    <name evidence="7" type="ORF">NCTC9426_01352</name>
</gene>
<keyword evidence="4 6" id="KW-1133">Transmembrane helix</keyword>